<evidence type="ECO:0000313" key="4">
    <source>
        <dbReference type="EMBL" id="TXD68975.1"/>
    </source>
</evidence>
<evidence type="ECO:0000256" key="2">
    <source>
        <dbReference type="SAM" id="SignalP"/>
    </source>
</evidence>
<keyword evidence="5" id="KW-1185">Reference proteome</keyword>
<dbReference type="NCBIfam" id="TIGR04183">
    <property type="entry name" value="Por_Secre_tail"/>
    <property type="match status" value="1"/>
</dbReference>
<name>A0A5C6YPJ0_9FLAO</name>
<dbReference type="EMBL" id="VORU01000007">
    <property type="protein sequence ID" value="TXD68975.1"/>
    <property type="molecule type" value="Genomic_DNA"/>
</dbReference>
<dbReference type="OrthoDB" id="1398596at2"/>
<dbReference type="SUPFAM" id="SSF89372">
    <property type="entry name" value="Fucose-specific lectin"/>
    <property type="match status" value="1"/>
</dbReference>
<dbReference type="Proteomes" id="UP000321945">
    <property type="component" value="Unassembled WGS sequence"/>
</dbReference>
<proteinExistence type="predicted"/>
<evidence type="ECO:0000313" key="5">
    <source>
        <dbReference type="Proteomes" id="UP000321945"/>
    </source>
</evidence>
<dbReference type="InterPro" id="IPR026444">
    <property type="entry name" value="Secre_tail"/>
</dbReference>
<dbReference type="AlphaFoldDB" id="A0A5C6YPJ0"/>
<feature type="signal peptide" evidence="2">
    <location>
        <begin position="1"/>
        <end position="19"/>
    </location>
</feature>
<feature type="chain" id="PRO_5023076728" evidence="2">
    <location>
        <begin position="20"/>
        <end position="524"/>
    </location>
</feature>
<feature type="domain" description="Secretion system C-terminal sorting" evidence="3">
    <location>
        <begin position="457"/>
        <end position="523"/>
    </location>
</feature>
<sequence length="524" mass="57724">MKKKLLLITSLFSIGLCFSQTYGSYEIDTNGKIFYQLPNAIPSVPQENNIGPMALALDWSNPDFDVSNNPTKDSWDSRMAVGNTGNVYVVYSDNYTNGLQKIMFRKKVVGENWSTPIFVDKGGEIGGKNNHFGAITSSPNGDLHVIYNVWANENVRNYIGYSYYNAATDIWSDGLKISDLGGTVNHSISHHDLYSTEDNLPVVVWGYDNRENQVDEEVYMKYFDGTNWSSDIAVSDLTDNLGAGFPYIKSIGNNKAMLVYAEGTGGSMEIHYKIYDETTHTLSAAKVVTTANVLSSSYVLTTSPTGEVMVLTIRKAVGPSRDVLNVYDYDSGSDSFSLSSNVFEVAANAGGLLKRIDWDCNAEGDCAVIYTDFLAQTNSFLEYNPTTGFGSPLVINEENPGLDAPNARFDPNGNLHVVWSDFRFNDGQGFDEREIIYEKGVNTNLGINAPSPTSISVFPNPSNGTFTIDTNETFTLEIFDVLGKKLDTKIITSTTQINSNLASGTYFLRFTNAQATQVRKLLVE</sequence>
<protein>
    <submittedName>
        <fullName evidence="4">T9SS type A sorting domain-containing protein</fullName>
    </submittedName>
</protein>
<reference evidence="4 5" key="1">
    <citation type="submission" date="2019-08" db="EMBL/GenBank/DDBJ databases">
        <title>Genome of Aequorivita lipolytica Y10-2 (type strain).</title>
        <authorList>
            <person name="Bowman J.P."/>
        </authorList>
    </citation>
    <scope>NUCLEOTIDE SEQUENCE [LARGE SCALE GENOMIC DNA]</scope>
    <source>
        <strain evidence="4 5">Y10-2</strain>
    </source>
</reference>
<organism evidence="4 5">
    <name type="scientific">Aequorivita lipolytica</name>
    <dbReference type="NCBI Taxonomy" id="153267"/>
    <lineage>
        <taxon>Bacteria</taxon>
        <taxon>Pseudomonadati</taxon>
        <taxon>Bacteroidota</taxon>
        <taxon>Flavobacteriia</taxon>
        <taxon>Flavobacteriales</taxon>
        <taxon>Flavobacteriaceae</taxon>
        <taxon>Aequorivita</taxon>
    </lineage>
</organism>
<keyword evidence="1 2" id="KW-0732">Signal</keyword>
<dbReference type="Pfam" id="PF18962">
    <property type="entry name" value="Por_Secre_tail"/>
    <property type="match status" value="1"/>
</dbReference>
<dbReference type="RefSeq" id="WP_111816374.1">
    <property type="nucleotide sequence ID" value="NZ_CBCRZQ010000008.1"/>
</dbReference>
<evidence type="ECO:0000256" key="1">
    <source>
        <dbReference type="ARBA" id="ARBA00022729"/>
    </source>
</evidence>
<gene>
    <name evidence="4" type="ORF">ESV24_09490</name>
</gene>
<accession>A0A5C6YPJ0</accession>
<evidence type="ECO:0000259" key="3">
    <source>
        <dbReference type="Pfam" id="PF18962"/>
    </source>
</evidence>
<comment type="caution">
    <text evidence="4">The sequence shown here is derived from an EMBL/GenBank/DDBJ whole genome shotgun (WGS) entry which is preliminary data.</text>
</comment>